<gene>
    <name evidence="2" type="ORF">LMF89_04075</name>
</gene>
<feature type="transmembrane region" description="Helical" evidence="1">
    <location>
        <begin position="21"/>
        <end position="39"/>
    </location>
</feature>
<evidence type="ECO:0000313" key="3">
    <source>
        <dbReference type="Proteomes" id="UP001165492"/>
    </source>
</evidence>
<dbReference type="Pfam" id="PF05137">
    <property type="entry name" value="PilN"/>
    <property type="match status" value="1"/>
</dbReference>
<sequence length="178" mass="20627">MNPINLLPFVERQPKWSIDKLIFIFSILLVLIYSSIYTYNVCKILRIEKELQATRNQYELLQPTLEIMQKSNDKLQLIDTKNKIAALLTNERQPLYTLIQRIVAIMPQQLWFTNLSKSEKGLLEMKGAATTYSVVAEFIENMEKDPFFLDPTLVKVEIDTAASLLIFEITVKPKGMQQ</sequence>
<dbReference type="EMBL" id="JAJHJB010000003">
    <property type="protein sequence ID" value="MCC5464541.1"/>
    <property type="molecule type" value="Genomic_DNA"/>
</dbReference>
<comment type="caution">
    <text evidence="2">The sequence shown here is derived from an EMBL/GenBank/DDBJ whole genome shotgun (WGS) entry which is preliminary data.</text>
</comment>
<keyword evidence="3" id="KW-1185">Reference proteome</keyword>
<dbReference type="RefSeq" id="WP_007956608.1">
    <property type="nucleotide sequence ID" value="NZ_JAJHJB010000003.1"/>
</dbReference>
<keyword evidence="1" id="KW-0472">Membrane</keyword>
<keyword evidence="1" id="KW-1133">Transmembrane helix</keyword>
<organism evidence="2 3">
    <name type="scientific">Pelosinus baikalensis</name>
    <dbReference type="NCBI Taxonomy" id="2892015"/>
    <lineage>
        <taxon>Bacteria</taxon>
        <taxon>Bacillati</taxon>
        <taxon>Bacillota</taxon>
        <taxon>Negativicutes</taxon>
        <taxon>Selenomonadales</taxon>
        <taxon>Sporomusaceae</taxon>
        <taxon>Pelosinus</taxon>
    </lineage>
</organism>
<dbReference type="Proteomes" id="UP001165492">
    <property type="component" value="Unassembled WGS sequence"/>
</dbReference>
<proteinExistence type="predicted"/>
<dbReference type="PANTHER" id="PTHR40278:SF1">
    <property type="entry name" value="DNA UTILIZATION PROTEIN HOFN"/>
    <property type="match status" value="1"/>
</dbReference>
<dbReference type="PANTHER" id="PTHR40278">
    <property type="entry name" value="DNA UTILIZATION PROTEIN HOFN"/>
    <property type="match status" value="1"/>
</dbReference>
<keyword evidence="1" id="KW-0812">Transmembrane</keyword>
<dbReference type="InterPro" id="IPR007813">
    <property type="entry name" value="PilN"/>
</dbReference>
<dbReference type="InterPro" id="IPR052534">
    <property type="entry name" value="Extracell_DNA_Util/SecSys_Comp"/>
</dbReference>
<evidence type="ECO:0000313" key="2">
    <source>
        <dbReference type="EMBL" id="MCC5464541.1"/>
    </source>
</evidence>
<evidence type="ECO:0000256" key="1">
    <source>
        <dbReference type="SAM" id="Phobius"/>
    </source>
</evidence>
<protein>
    <submittedName>
        <fullName evidence="2">PilN domain-containing protein</fullName>
    </submittedName>
</protein>
<accession>A0ABS8HN08</accession>
<reference evidence="2" key="1">
    <citation type="submission" date="2021-11" db="EMBL/GenBank/DDBJ databases">
        <title>Description of a new species Pelosinus isolated from the bottom sediments of Lake Baikal.</title>
        <authorList>
            <person name="Zakharyuk A."/>
        </authorList>
    </citation>
    <scope>NUCLEOTIDE SEQUENCE</scope>
    <source>
        <strain evidence="2">Bkl1</strain>
    </source>
</reference>
<name>A0ABS8HN08_9FIRM</name>